<dbReference type="EMBL" id="MU526172">
    <property type="protein sequence ID" value="KAI5630299.1"/>
    <property type="molecule type" value="Genomic_DNA"/>
</dbReference>
<gene>
    <name evidence="2" type="ORF">C0J50_10166</name>
</gene>
<feature type="region of interest" description="Disordered" evidence="1">
    <location>
        <begin position="84"/>
        <end position="105"/>
    </location>
</feature>
<name>A0AAD5FW18_SILAS</name>
<accession>A0AAD5FW18</accession>
<dbReference type="AlphaFoldDB" id="A0AAD5FW18"/>
<comment type="caution">
    <text evidence="2">The sequence shown here is derived from an EMBL/GenBank/DDBJ whole genome shotgun (WGS) entry which is preliminary data.</text>
</comment>
<protein>
    <submittedName>
        <fullName evidence="2">Uncharacterized protein</fullName>
    </submittedName>
</protein>
<reference evidence="2" key="1">
    <citation type="submission" date="2018-07" db="EMBL/GenBank/DDBJ databases">
        <title>Comparative genomics of catfishes provides insights into carnivory and benthic adaptation.</title>
        <authorList>
            <person name="Zhang Y."/>
            <person name="Wang D."/>
            <person name="Peng Z."/>
            <person name="Zheng S."/>
            <person name="Shao F."/>
            <person name="Tao W."/>
        </authorList>
    </citation>
    <scope>NUCLEOTIDE SEQUENCE</scope>
    <source>
        <strain evidence="2">Chongqing</strain>
    </source>
</reference>
<keyword evidence="3" id="KW-1185">Reference proteome</keyword>
<evidence type="ECO:0000256" key="1">
    <source>
        <dbReference type="SAM" id="MobiDB-lite"/>
    </source>
</evidence>
<evidence type="ECO:0000313" key="2">
    <source>
        <dbReference type="EMBL" id="KAI5630299.1"/>
    </source>
</evidence>
<dbReference type="Proteomes" id="UP001205998">
    <property type="component" value="Unassembled WGS sequence"/>
</dbReference>
<proteinExistence type="predicted"/>
<sequence length="105" mass="11533">MFSAICKGVADFALCPGSTWTCDVKVSQCFCKSETPYCSYTGGGAQVLSNPYARARNPYEEHNASAEPYSHHTSHFAYEEQRMAPPAGASEYRSALPRAQIGRPY</sequence>
<evidence type="ECO:0000313" key="3">
    <source>
        <dbReference type="Proteomes" id="UP001205998"/>
    </source>
</evidence>
<organism evidence="2 3">
    <name type="scientific">Silurus asotus</name>
    <name type="common">Amur catfish</name>
    <name type="synonym">Parasilurus asotus</name>
    <dbReference type="NCBI Taxonomy" id="30991"/>
    <lineage>
        <taxon>Eukaryota</taxon>
        <taxon>Metazoa</taxon>
        <taxon>Chordata</taxon>
        <taxon>Craniata</taxon>
        <taxon>Vertebrata</taxon>
        <taxon>Euteleostomi</taxon>
        <taxon>Actinopterygii</taxon>
        <taxon>Neopterygii</taxon>
        <taxon>Teleostei</taxon>
        <taxon>Ostariophysi</taxon>
        <taxon>Siluriformes</taxon>
        <taxon>Siluridae</taxon>
        <taxon>Silurus</taxon>
    </lineage>
</organism>